<feature type="compositionally biased region" description="Basic and acidic residues" evidence="1">
    <location>
        <begin position="1"/>
        <end position="10"/>
    </location>
</feature>
<dbReference type="OrthoDB" id="3799998at2759"/>
<dbReference type="EMBL" id="MU006308">
    <property type="protein sequence ID" value="KAF2850087.1"/>
    <property type="molecule type" value="Genomic_DNA"/>
</dbReference>
<name>A0A6A7B5W5_9PLEO</name>
<reference evidence="2" key="1">
    <citation type="submission" date="2020-01" db="EMBL/GenBank/DDBJ databases">
        <authorList>
            <consortium name="DOE Joint Genome Institute"/>
            <person name="Haridas S."/>
            <person name="Albert R."/>
            <person name="Binder M."/>
            <person name="Bloem J."/>
            <person name="Labutti K."/>
            <person name="Salamov A."/>
            <person name="Andreopoulos B."/>
            <person name="Baker S.E."/>
            <person name="Barry K."/>
            <person name="Bills G."/>
            <person name="Bluhm B.H."/>
            <person name="Cannon C."/>
            <person name="Castanera R."/>
            <person name="Culley D.E."/>
            <person name="Daum C."/>
            <person name="Ezra D."/>
            <person name="Gonzalez J.B."/>
            <person name="Henrissat B."/>
            <person name="Kuo A."/>
            <person name="Liang C."/>
            <person name="Lipzen A."/>
            <person name="Lutzoni F."/>
            <person name="Magnuson J."/>
            <person name="Mondo S."/>
            <person name="Nolan M."/>
            <person name="Ohm R."/>
            <person name="Pangilinan J."/>
            <person name="Park H.-J."/>
            <person name="Ramirez L."/>
            <person name="Alfaro M."/>
            <person name="Sun H."/>
            <person name="Tritt A."/>
            <person name="Yoshinaga Y."/>
            <person name="Zwiers L.-H."/>
            <person name="Turgeon B.G."/>
            <person name="Goodwin S.B."/>
            <person name="Spatafora J.W."/>
            <person name="Crous P.W."/>
            <person name="Grigoriev I.V."/>
        </authorList>
    </citation>
    <scope>NUCLEOTIDE SEQUENCE</scope>
    <source>
        <strain evidence="2">IPT5</strain>
    </source>
</reference>
<evidence type="ECO:0000256" key="1">
    <source>
        <dbReference type="SAM" id="MobiDB-lite"/>
    </source>
</evidence>
<evidence type="ECO:0000313" key="3">
    <source>
        <dbReference type="Proteomes" id="UP000799423"/>
    </source>
</evidence>
<dbReference type="Proteomes" id="UP000799423">
    <property type="component" value="Unassembled WGS sequence"/>
</dbReference>
<feature type="region of interest" description="Disordered" evidence="1">
    <location>
        <begin position="116"/>
        <end position="154"/>
    </location>
</feature>
<keyword evidence="3" id="KW-1185">Reference proteome</keyword>
<protein>
    <submittedName>
        <fullName evidence="2">Uncharacterized protein</fullName>
    </submittedName>
</protein>
<evidence type="ECO:0000313" key="2">
    <source>
        <dbReference type="EMBL" id="KAF2850087.1"/>
    </source>
</evidence>
<accession>A0A6A7B5W5</accession>
<sequence>MKSGENDRTDTNTAPIATRASEDLPIYYNSEPSSQPPQYTNEPSTQAHSGLSVISQATISKLGPQNHYSAQVATVSAILASPYVDLDAQRRADRKNKTLRERWKDFKERNFSEYGAGRYGKESYGEGSSADEWNVQGGRLAGGLTTPYRRAPKK</sequence>
<feature type="region of interest" description="Disordered" evidence="1">
    <location>
        <begin position="1"/>
        <end position="52"/>
    </location>
</feature>
<dbReference type="AlphaFoldDB" id="A0A6A7B5W5"/>
<proteinExistence type="predicted"/>
<organism evidence="2 3">
    <name type="scientific">Plenodomus tracheiphilus IPT5</name>
    <dbReference type="NCBI Taxonomy" id="1408161"/>
    <lineage>
        <taxon>Eukaryota</taxon>
        <taxon>Fungi</taxon>
        <taxon>Dikarya</taxon>
        <taxon>Ascomycota</taxon>
        <taxon>Pezizomycotina</taxon>
        <taxon>Dothideomycetes</taxon>
        <taxon>Pleosporomycetidae</taxon>
        <taxon>Pleosporales</taxon>
        <taxon>Pleosporineae</taxon>
        <taxon>Leptosphaeriaceae</taxon>
        <taxon>Plenodomus</taxon>
    </lineage>
</organism>
<gene>
    <name evidence="2" type="ORF">T440DRAFT_397703</name>
</gene>
<feature type="compositionally biased region" description="Polar residues" evidence="1">
    <location>
        <begin position="30"/>
        <end position="52"/>
    </location>
</feature>